<evidence type="ECO:0000313" key="6">
    <source>
        <dbReference type="EMBL" id="MDV6259768.1"/>
    </source>
</evidence>
<dbReference type="PRINTS" id="PR00455">
    <property type="entry name" value="HTHTETR"/>
</dbReference>
<evidence type="ECO:0000256" key="4">
    <source>
        <dbReference type="PROSITE-ProRule" id="PRU00335"/>
    </source>
</evidence>
<dbReference type="Proteomes" id="UP001185755">
    <property type="component" value="Unassembled WGS sequence"/>
</dbReference>
<dbReference type="PROSITE" id="PS50977">
    <property type="entry name" value="HTH_TETR_2"/>
    <property type="match status" value="1"/>
</dbReference>
<feature type="DNA-binding region" description="H-T-H motif" evidence="4">
    <location>
        <begin position="51"/>
        <end position="70"/>
    </location>
</feature>
<protein>
    <submittedName>
        <fullName evidence="6">TetR/AcrR family transcriptional regulator</fullName>
    </submittedName>
</protein>
<comment type="caution">
    <text evidence="6">The sequence shown here is derived from an EMBL/GenBank/DDBJ whole genome shotgun (WGS) entry which is preliminary data.</text>
</comment>
<evidence type="ECO:0000259" key="5">
    <source>
        <dbReference type="PROSITE" id="PS50977"/>
    </source>
</evidence>
<keyword evidence="7" id="KW-1185">Reference proteome</keyword>
<dbReference type="PANTHER" id="PTHR30055">
    <property type="entry name" value="HTH-TYPE TRANSCRIPTIONAL REGULATOR RUTR"/>
    <property type="match status" value="1"/>
</dbReference>
<organism evidence="6 7">
    <name type="scientific">Rhodococcoides yunnanense</name>
    <dbReference type="NCBI Taxonomy" id="278209"/>
    <lineage>
        <taxon>Bacteria</taxon>
        <taxon>Bacillati</taxon>
        <taxon>Actinomycetota</taxon>
        <taxon>Actinomycetes</taxon>
        <taxon>Mycobacteriales</taxon>
        <taxon>Nocardiaceae</taxon>
        <taxon>Rhodococcoides</taxon>
    </lineage>
</organism>
<evidence type="ECO:0000256" key="1">
    <source>
        <dbReference type="ARBA" id="ARBA00023015"/>
    </source>
</evidence>
<name>A0ABU4B6E6_9NOCA</name>
<dbReference type="InterPro" id="IPR050109">
    <property type="entry name" value="HTH-type_TetR-like_transc_reg"/>
</dbReference>
<dbReference type="Pfam" id="PF00440">
    <property type="entry name" value="TetR_N"/>
    <property type="match status" value="1"/>
</dbReference>
<keyword evidence="3" id="KW-0804">Transcription</keyword>
<sequence>MALRDLMSAAVERVHVGARQGPQQERSRVKMTRLLAATFDILVEGGPSAVTTTAVAARAGVSTGWLYRYFDSREALLEQVLVEGLRDLDRRLDEIDFDLAGSNWRTKAAQGIDAHIAFFGELVWFRQVWFSSEFSGRMIQANRIHDNELAAYLASTITEVRSDAPDVPLSVMTTFFIGMLDKGVDLAYRDDPLRGNTAILSEMKRSSIDYLATFLAEPDSTP</sequence>
<dbReference type="Gene3D" id="1.10.357.10">
    <property type="entry name" value="Tetracycline Repressor, domain 2"/>
    <property type="match status" value="1"/>
</dbReference>
<dbReference type="SUPFAM" id="SSF46689">
    <property type="entry name" value="Homeodomain-like"/>
    <property type="match status" value="1"/>
</dbReference>
<proteinExistence type="predicted"/>
<dbReference type="InterPro" id="IPR009057">
    <property type="entry name" value="Homeodomain-like_sf"/>
</dbReference>
<keyword evidence="1" id="KW-0805">Transcription regulation</keyword>
<dbReference type="InterPro" id="IPR001647">
    <property type="entry name" value="HTH_TetR"/>
</dbReference>
<accession>A0ABU4B6E6</accession>
<dbReference type="RefSeq" id="WP_317562673.1">
    <property type="nucleotide sequence ID" value="NZ_JAWLJX010000001.1"/>
</dbReference>
<evidence type="ECO:0000256" key="2">
    <source>
        <dbReference type="ARBA" id="ARBA00023125"/>
    </source>
</evidence>
<dbReference type="EMBL" id="JAWLJX010000001">
    <property type="protein sequence ID" value="MDV6259768.1"/>
    <property type="molecule type" value="Genomic_DNA"/>
</dbReference>
<evidence type="ECO:0000256" key="3">
    <source>
        <dbReference type="ARBA" id="ARBA00023163"/>
    </source>
</evidence>
<dbReference type="PANTHER" id="PTHR30055:SF234">
    <property type="entry name" value="HTH-TYPE TRANSCRIPTIONAL REGULATOR BETI"/>
    <property type="match status" value="1"/>
</dbReference>
<feature type="domain" description="HTH tetR-type" evidence="5">
    <location>
        <begin position="28"/>
        <end position="88"/>
    </location>
</feature>
<keyword evidence="2 4" id="KW-0238">DNA-binding</keyword>
<gene>
    <name evidence="6" type="ORF">R3P96_00280</name>
</gene>
<dbReference type="Pfam" id="PF17928">
    <property type="entry name" value="TetR_C_22"/>
    <property type="match status" value="1"/>
</dbReference>
<reference evidence="6 7" key="1">
    <citation type="submission" date="2023-10" db="EMBL/GenBank/DDBJ databases">
        <title>Development of a sustainable strategy for remediation of hydrocarbon-contaminated territories based on the waste exchange concept.</title>
        <authorList>
            <person name="Krivoruchko A."/>
        </authorList>
    </citation>
    <scope>NUCLEOTIDE SEQUENCE [LARGE SCALE GENOMIC DNA]</scope>
    <source>
        <strain evidence="6 7">IEGM 1323</strain>
    </source>
</reference>
<evidence type="ECO:0000313" key="7">
    <source>
        <dbReference type="Proteomes" id="UP001185755"/>
    </source>
</evidence>
<dbReference type="InterPro" id="IPR041674">
    <property type="entry name" value="TetR_C_22"/>
</dbReference>